<evidence type="ECO:0008006" key="3">
    <source>
        <dbReference type="Google" id="ProtNLM"/>
    </source>
</evidence>
<protein>
    <recommendedName>
        <fullName evidence="3">Prepilin-type N-terminal cleavage/methylation domain-containing protein</fullName>
    </recommendedName>
</protein>
<keyword evidence="2" id="KW-1185">Reference proteome</keyword>
<name>A0ABT3KBQ1_9GAMM</name>
<dbReference type="EMBL" id="JAPEUL010000004">
    <property type="protein sequence ID" value="MCW4627971.1"/>
    <property type="molecule type" value="Genomic_DNA"/>
</dbReference>
<sequence length="125" mass="14681">MKKQTIYRLLSAPRQRGWIMLEIMLCLSLFAVVLHVLQRQSETQWHVFQQTEEHRKQSDYEQKHAAMMQLVGSVAWLNHQQETTEQGYPDCQKCTGDQLAQWFHSSQMDTLDRHSSLSSEEGESE</sequence>
<dbReference type="RefSeq" id="WP_265217108.1">
    <property type="nucleotide sequence ID" value="NZ_JAPEUL010000004.1"/>
</dbReference>
<gene>
    <name evidence="1" type="ORF">ONZ52_02620</name>
</gene>
<comment type="caution">
    <text evidence="1">The sequence shown here is derived from an EMBL/GenBank/DDBJ whole genome shotgun (WGS) entry which is preliminary data.</text>
</comment>
<evidence type="ECO:0000313" key="2">
    <source>
        <dbReference type="Proteomes" id="UP001431181"/>
    </source>
</evidence>
<dbReference type="Proteomes" id="UP001431181">
    <property type="component" value="Unassembled WGS sequence"/>
</dbReference>
<proteinExistence type="predicted"/>
<accession>A0ABT3KBQ1</accession>
<organism evidence="1 2">
    <name type="scientific">Marinomonas rhodophyticola</name>
    <dbReference type="NCBI Taxonomy" id="2992803"/>
    <lineage>
        <taxon>Bacteria</taxon>
        <taxon>Pseudomonadati</taxon>
        <taxon>Pseudomonadota</taxon>
        <taxon>Gammaproteobacteria</taxon>
        <taxon>Oceanospirillales</taxon>
        <taxon>Oceanospirillaceae</taxon>
        <taxon>Marinomonas</taxon>
    </lineage>
</organism>
<reference evidence="1" key="1">
    <citation type="submission" date="2022-11" db="EMBL/GenBank/DDBJ databases">
        <title>Marinomonas sp. nov., isolated from marine algae.</title>
        <authorList>
            <person name="Choi D.G."/>
            <person name="Kim J.M."/>
            <person name="Lee J.K."/>
            <person name="Baek J.H."/>
            <person name="Jeon C.O."/>
        </authorList>
    </citation>
    <scope>NUCLEOTIDE SEQUENCE</scope>
    <source>
        <strain evidence="1">KJ51-3</strain>
    </source>
</reference>
<evidence type="ECO:0000313" key="1">
    <source>
        <dbReference type="EMBL" id="MCW4627971.1"/>
    </source>
</evidence>